<feature type="compositionally biased region" description="Basic and acidic residues" evidence="1">
    <location>
        <begin position="223"/>
        <end position="235"/>
    </location>
</feature>
<dbReference type="EMBL" id="CP113088">
    <property type="protein sequence ID" value="WAC03279.1"/>
    <property type="molecule type" value="Genomic_DNA"/>
</dbReference>
<dbReference type="KEGG" id="lnu:N7U66_06860"/>
<proteinExistence type="predicted"/>
<dbReference type="PROSITE" id="PS51257">
    <property type="entry name" value="PROKAR_LIPOPROTEIN"/>
    <property type="match status" value="1"/>
</dbReference>
<evidence type="ECO:0000313" key="2">
    <source>
        <dbReference type="EMBL" id="WAC03279.1"/>
    </source>
</evidence>
<protein>
    <recommendedName>
        <fullName evidence="4">Lipoprotein</fullName>
    </recommendedName>
</protein>
<name>A0A9E8MYL2_9FLAO</name>
<sequence length="235" mass="26105">MKNPFKLFTFLFLVTVSSCDTTGKIDYKFAESPEIIACDLPNNALYNEAIHSFENDLLNTYDNKSKSGQKAYFSFINFTMRGGLKVEDIASAHSLKIAHLLKEDNTLWTTINGKTSLNYSHPLIDCLTKNIKTNSLKQTINALLTTNSMRPNLVLAPLSNSTKGIQGDGSLKGYVAFDFFYSKLLDSKLEDLKNPNPEPIEAAKTDVKTGLNPAKKTTIPTDKVMEKDPHAGHNH</sequence>
<evidence type="ECO:0000313" key="3">
    <source>
        <dbReference type="Proteomes" id="UP001164705"/>
    </source>
</evidence>
<dbReference type="RefSeq" id="WP_267677857.1">
    <property type="nucleotide sequence ID" value="NZ_CP113088.1"/>
</dbReference>
<keyword evidence="3" id="KW-1185">Reference proteome</keyword>
<dbReference type="AlphaFoldDB" id="A0A9E8MYL2"/>
<reference evidence="2" key="1">
    <citation type="submission" date="2022-11" db="EMBL/GenBank/DDBJ databases">
        <title>Lacinutrix neustonica HL-RS19T sp. nov., isolated from the surface microlayer sample of brackish Lake Shihwa.</title>
        <authorList>
            <person name="Choi J.Y."/>
            <person name="Hwang C.Y."/>
        </authorList>
    </citation>
    <scope>NUCLEOTIDE SEQUENCE</scope>
    <source>
        <strain evidence="2">HL-RS19</strain>
    </source>
</reference>
<organism evidence="2 3">
    <name type="scientific">Lacinutrix neustonica</name>
    <dbReference type="NCBI Taxonomy" id="2980107"/>
    <lineage>
        <taxon>Bacteria</taxon>
        <taxon>Pseudomonadati</taxon>
        <taxon>Bacteroidota</taxon>
        <taxon>Flavobacteriia</taxon>
        <taxon>Flavobacteriales</taxon>
        <taxon>Flavobacteriaceae</taxon>
        <taxon>Lacinutrix</taxon>
    </lineage>
</organism>
<dbReference type="Proteomes" id="UP001164705">
    <property type="component" value="Chromosome"/>
</dbReference>
<feature type="region of interest" description="Disordered" evidence="1">
    <location>
        <begin position="192"/>
        <end position="235"/>
    </location>
</feature>
<evidence type="ECO:0008006" key="4">
    <source>
        <dbReference type="Google" id="ProtNLM"/>
    </source>
</evidence>
<gene>
    <name evidence="2" type="ORF">N7U66_06860</name>
</gene>
<accession>A0A9E8MYL2</accession>
<evidence type="ECO:0000256" key="1">
    <source>
        <dbReference type="SAM" id="MobiDB-lite"/>
    </source>
</evidence>